<reference evidence="10 11" key="1">
    <citation type="submission" date="2024-02" db="EMBL/GenBank/DDBJ databases">
        <authorList>
            <person name="Vignale AGUSTIN F."/>
            <person name="Sosa J E."/>
            <person name="Modenutti C."/>
        </authorList>
    </citation>
    <scope>NUCLEOTIDE SEQUENCE [LARGE SCALE GENOMIC DNA]</scope>
</reference>
<feature type="transmembrane region" description="Helical" evidence="8">
    <location>
        <begin position="57"/>
        <end position="80"/>
    </location>
</feature>
<keyword evidence="11" id="KW-1185">Reference proteome</keyword>
<sequence>MGAGSERVSLLNKDARRQANGANDGPATDLEHGDGIQAANVGFGRVFSLAKPDAGKLIIGTIALLIASTTSILIVCRSLYCINFTMFERYPGFEFQAPEASHFRYALPVDHREPKYGGTIIDIVSKDIRTPEQQNDALDDVKNTIIAMVSIVVIGSLCTALRSWLFSSASERVVARLRKDLFSHLIQQEIAFFDVTRTGELLSRLSEDTQIIKNAATTNLSEALRNLTTALIGVGFMFTSSWKLTLLSLAVVPVISVGIRKFGRFLRELSHETQAAAAASASIAEESFGAIRTVRSFAQESYAISSYSEKVDVTLKLGLRQAGMVGLFFGGLNAASTLSVIVVVVYGACLTITGSMTAGALTSFILYSLTGSPLIFSPVKYTGQISLSFSPPVVDGEKSEFIYMETD</sequence>
<protein>
    <recommendedName>
        <fullName evidence="9">ABC transmembrane type-1 domain-containing protein</fullName>
    </recommendedName>
</protein>
<dbReference type="InterPro" id="IPR039421">
    <property type="entry name" value="Type_1_exporter"/>
</dbReference>
<dbReference type="AlphaFoldDB" id="A0ABC8T1D8"/>
<evidence type="ECO:0000256" key="2">
    <source>
        <dbReference type="ARBA" id="ARBA00022448"/>
    </source>
</evidence>
<feature type="transmembrane region" description="Helical" evidence="8">
    <location>
        <begin position="230"/>
        <end position="259"/>
    </location>
</feature>
<feature type="transmembrane region" description="Helical" evidence="8">
    <location>
        <begin position="354"/>
        <end position="376"/>
    </location>
</feature>
<feature type="transmembrane region" description="Helical" evidence="8">
    <location>
        <begin position="325"/>
        <end position="348"/>
    </location>
</feature>
<dbReference type="FunFam" id="1.20.1560.10:FF:000058">
    <property type="entry name" value="ABC transporter B family member 25"/>
    <property type="match status" value="1"/>
</dbReference>
<evidence type="ECO:0000256" key="7">
    <source>
        <dbReference type="ARBA" id="ARBA00023136"/>
    </source>
</evidence>
<gene>
    <name evidence="10" type="ORF">ILEXP_LOCUS31958</name>
</gene>
<evidence type="ECO:0000256" key="1">
    <source>
        <dbReference type="ARBA" id="ARBA00004141"/>
    </source>
</evidence>
<evidence type="ECO:0000256" key="8">
    <source>
        <dbReference type="SAM" id="Phobius"/>
    </source>
</evidence>
<keyword evidence="5" id="KW-0067">ATP-binding</keyword>
<keyword evidence="4" id="KW-0547">Nucleotide-binding</keyword>
<name>A0ABC8T1D8_9AQUA</name>
<comment type="caution">
    <text evidence="10">The sequence shown here is derived from an EMBL/GenBank/DDBJ whole genome shotgun (WGS) entry which is preliminary data.</text>
</comment>
<evidence type="ECO:0000256" key="5">
    <source>
        <dbReference type="ARBA" id="ARBA00022840"/>
    </source>
</evidence>
<accession>A0ABC8T1D8</accession>
<evidence type="ECO:0000313" key="11">
    <source>
        <dbReference type="Proteomes" id="UP001642360"/>
    </source>
</evidence>
<evidence type="ECO:0000313" key="10">
    <source>
        <dbReference type="EMBL" id="CAK9163000.1"/>
    </source>
</evidence>
<dbReference type="Gene3D" id="1.20.1560.10">
    <property type="entry name" value="ABC transporter type 1, transmembrane domain"/>
    <property type="match status" value="1"/>
</dbReference>
<dbReference type="Pfam" id="PF00664">
    <property type="entry name" value="ABC_membrane"/>
    <property type="match status" value="1"/>
</dbReference>
<dbReference type="Proteomes" id="UP001642360">
    <property type="component" value="Unassembled WGS sequence"/>
</dbReference>
<keyword evidence="7 8" id="KW-0472">Membrane</keyword>
<dbReference type="InterPro" id="IPR011527">
    <property type="entry name" value="ABC1_TM_dom"/>
</dbReference>
<organism evidence="10 11">
    <name type="scientific">Ilex paraguariensis</name>
    <name type="common">yerba mate</name>
    <dbReference type="NCBI Taxonomy" id="185542"/>
    <lineage>
        <taxon>Eukaryota</taxon>
        <taxon>Viridiplantae</taxon>
        <taxon>Streptophyta</taxon>
        <taxon>Embryophyta</taxon>
        <taxon>Tracheophyta</taxon>
        <taxon>Spermatophyta</taxon>
        <taxon>Magnoliopsida</taxon>
        <taxon>eudicotyledons</taxon>
        <taxon>Gunneridae</taxon>
        <taxon>Pentapetalae</taxon>
        <taxon>asterids</taxon>
        <taxon>campanulids</taxon>
        <taxon>Aquifoliales</taxon>
        <taxon>Aquifoliaceae</taxon>
        <taxon>Ilex</taxon>
    </lineage>
</organism>
<dbReference type="InterPro" id="IPR036640">
    <property type="entry name" value="ABC1_TM_sf"/>
</dbReference>
<evidence type="ECO:0000256" key="3">
    <source>
        <dbReference type="ARBA" id="ARBA00022692"/>
    </source>
</evidence>
<evidence type="ECO:0000256" key="4">
    <source>
        <dbReference type="ARBA" id="ARBA00022741"/>
    </source>
</evidence>
<dbReference type="PANTHER" id="PTHR43394:SF1">
    <property type="entry name" value="ATP-BINDING CASSETTE SUB-FAMILY B MEMBER 10, MITOCHONDRIAL"/>
    <property type="match status" value="1"/>
</dbReference>
<dbReference type="EMBL" id="CAUOFW020003947">
    <property type="protein sequence ID" value="CAK9163000.1"/>
    <property type="molecule type" value="Genomic_DNA"/>
</dbReference>
<feature type="domain" description="ABC transmembrane type-1" evidence="9">
    <location>
        <begin position="114"/>
        <end position="369"/>
    </location>
</feature>
<dbReference type="GO" id="GO:0016020">
    <property type="term" value="C:membrane"/>
    <property type="evidence" value="ECO:0007669"/>
    <property type="project" value="UniProtKB-SubCell"/>
</dbReference>
<evidence type="ECO:0000256" key="6">
    <source>
        <dbReference type="ARBA" id="ARBA00022989"/>
    </source>
</evidence>
<keyword evidence="3 8" id="KW-0812">Transmembrane</keyword>
<comment type="subcellular location">
    <subcellularLocation>
        <location evidence="1">Membrane</location>
        <topology evidence="1">Multi-pass membrane protein</topology>
    </subcellularLocation>
</comment>
<dbReference type="PANTHER" id="PTHR43394">
    <property type="entry name" value="ATP-DEPENDENT PERMEASE MDL1, MITOCHONDRIAL"/>
    <property type="match status" value="1"/>
</dbReference>
<proteinExistence type="predicted"/>
<keyword evidence="6 8" id="KW-1133">Transmembrane helix</keyword>
<keyword evidence="2" id="KW-0813">Transport</keyword>
<dbReference type="SUPFAM" id="SSF90123">
    <property type="entry name" value="ABC transporter transmembrane region"/>
    <property type="match status" value="1"/>
</dbReference>
<dbReference type="GO" id="GO:0005524">
    <property type="term" value="F:ATP binding"/>
    <property type="evidence" value="ECO:0007669"/>
    <property type="project" value="UniProtKB-KW"/>
</dbReference>
<evidence type="ECO:0000259" key="9">
    <source>
        <dbReference type="PROSITE" id="PS50929"/>
    </source>
</evidence>
<dbReference type="PROSITE" id="PS50929">
    <property type="entry name" value="ABC_TM1F"/>
    <property type="match status" value="1"/>
</dbReference>
<feature type="transmembrane region" description="Helical" evidence="8">
    <location>
        <begin position="145"/>
        <end position="165"/>
    </location>
</feature>